<dbReference type="PANTHER" id="PTHR33112:SF16">
    <property type="entry name" value="HETEROKARYON INCOMPATIBILITY DOMAIN-CONTAINING PROTEIN"/>
    <property type="match status" value="1"/>
</dbReference>
<protein>
    <recommendedName>
        <fullName evidence="1">Heterokaryon incompatibility domain-containing protein</fullName>
    </recommendedName>
</protein>
<dbReference type="Pfam" id="PF06985">
    <property type="entry name" value="HET"/>
    <property type="match status" value="1"/>
</dbReference>
<dbReference type="AlphaFoldDB" id="A0A6A6B8M6"/>
<sequence length="313" mass="36122">MNTHLCEFIPERYATLTHCWGDPSRPPLKTDKASLQERLKEIPLNSMPANFRDAVSVTRALGLRYLWIDSLCIIQDDKHDWQRESASMASIYRCAYITLCALQGNSSFSGFLDKRFLTPSVEIAYRSSLCCEISGTYFIRENSNRKNSFHTGFKPLTSSSWMHRGWTLQETVLSQRKLLFTDSMVFFICGKRCRQENGDDTFSPLRLHWPEASVTKSGTQYEVEEWKDSWNRIVEKYSGRIFTFPEDKLPALSALAEDIAFATRDQYLARLWESDIHQGLLWLDIPPHISLGDDACMKACRTRPFTAPSWSWA</sequence>
<proteinExistence type="predicted"/>
<dbReference type="OrthoDB" id="5362512at2759"/>
<reference evidence="2" key="1">
    <citation type="journal article" date="2020" name="Stud. Mycol.">
        <title>101 Dothideomycetes genomes: a test case for predicting lifestyles and emergence of pathogens.</title>
        <authorList>
            <person name="Haridas S."/>
            <person name="Albert R."/>
            <person name="Binder M."/>
            <person name="Bloem J."/>
            <person name="Labutti K."/>
            <person name="Salamov A."/>
            <person name="Andreopoulos B."/>
            <person name="Baker S."/>
            <person name="Barry K."/>
            <person name="Bills G."/>
            <person name="Bluhm B."/>
            <person name="Cannon C."/>
            <person name="Castanera R."/>
            <person name="Culley D."/>
            <person name="Daum C."/>
            <person name="Ezra D."/>
            <person name="Gonzalez J."/>
            <person name="Henrissat B."/>
            <person name="Kuo A."/>
            <person name="Liang C."/>
            <person name="Lipzen A."/>
            <person name="Lutzoni F."/>
            <person name="Magnuson J."/>
            <person name="Mondo S."/>
            <person name="Nolan M."/>
            <person name="Ohm R."/>
            <person name="Pangilinan J."/>
            <person name="Park H.-J."/>
            <person name="Ramirez L."/>
            <person name="Alfaro M."/>
            <person name="Sun H."/>
            <person name="Tritt A."/>
            <person name="Yoshinaga Y."/>
            <person name="Zwiers L.-H."/>
            <person name="Turgeon B."/>
            <person name="Goodwin S."/>
            <person name="Spatafora J."/>
            <person name="Crous P."/>
            <person name="Grigoriev I."/>
        </authorList>
    </citation>
    <scope>NUCLEOTIDE SEQUENCE</scope>
    <source>
        <strain evidence="2">CBS 121167</strain>
    </source>
</reference>
<name>A0A6A6B8M6_9PEZI</name>
<dbReference type="EMBL" id="ML995492">
    <property type="protein sequence ID" value="KAF2139713.1"/>
    <property type="molecule type" value="Genomic_DNA"/>
</dbReference>
<dbReference type="InterPro" id="IPR010730">
    <property type="entry name" value="HET"/>
</dbReference>
<gene>
    <name evidence="2" type="ORF">K452DRAFT_275190</name>
</gene>
<dbReference type="RefSeq" id="XP_033395426.1">
    <property type="nucleotide sequence ID" value="XM_033539224.1"/>
</dbReference>
<accession>A0A6A6B8M6</accession>
<feature type="domain" description="Heterokaryon incompatibility" evidence="1">
    <location>
        <begin position="13"/>
        <end position="170"/>
    </location>
</feature>
<dbReference type="PANTHER" id="PTHR33112">
    <property type="entry name" value="DOMAIN PROTEIN, PUTATIVE-RELATED"/>
    <property type="match status" value="1"/>
</dbReference>
<evidence type="ECO:0000259" key="1">
    <source>
        <dbReference type="Pfam" id="PF06985"/>
    </source>
</evidence>
<keyword evidence="3" id="KW-1185">Reference proteome</keyword>
<feature type="non-terminal residue" evidence="2">
    <location>
        <position position="313"/>
    </location>
</feature>
<evidence type="ECO:0000313" key="2">
    <source>
        <dbReference type="EMBL" id="KAF2139713.1"/>
    </source>
</evidence>
<evidence type="ECO:0000313" key="3">
    <source>
        <dbReference type="Proteomes" id="UP000799438"/>
    </source>
</evidence>
<dbReference type="GeneID" id="54296720"/>
<organism evidence="2 3">
    <name type="scientific">Aplosporella prunicola CBS 121167</name>
    <dbReference type="NCBI Taxonomy" id="1176127"/>
    <lineage>
        <taxon>Eukaryota</taxon>
        <taxon>Fungi</taxon>
        <taxon>Dikarya</taxon>
        <taxon>Ascomycota</taxon>
        <taxon>Pezizomycotina</taxon>
        <taxon>Dothideomycetes</taxon>
        <taxon>Dothideomycetes incertae sedis</taxon>
        <taxon>Botryosphaeriales</taxon>
        <taxon>Aplosporellaceae</taxon>
        <taxon>Aplosporella</taxon>
    </lineage>
</organism>
<dbReference type="Proteomes" id="UP000799438">
    <property type="component" value="Unassembled WGS sequence"/>
</dbReference>